<name>A0ABW6K8F5_9BACI</name>
<keyword evidence="6" id="KW-1185">Reference proteome</keyword>
<evidence type="ECO:0000256" key="3">
    <source>
        <dbReference type="ARBA" id="ARBA00013368"/>
    </source>
</evidence>
<dbReference type="InterPro" id="IPR027417">
    <property type="entry name" value="P-loop_NTPase"/>
</dbReference>
<dbReference type="PANTHER" id="PTHR32114">
    <property type="entry name" value="ABC TRANSPORTER ABCH.3"/>
    <property type="match status" value="1"/>
</dbReference>
<feature type="coiled-coil region" evidence="4">
    <location>
        <begin position="617"/>
        <end position="661"/>
    </location>
</feature>
<dbReference type="Proteomes" id="UP001601059">
    <property type="component" value="Unassembled WGS sequence"/>
</dbReference>
<feature type="coiled-coil region" evidence="4">
    <location>
        <begin position="771"/>
        <end position="865"/>
    </location>
</feature>
<dbReference type="Pfam" id="PF13558">
    <property type="entry name" value="SbcC_Walker_B"/>
    <property type="match status" value="1"/>
</dbReference>
<sequence length="1047" mass="121443">MRPLILTMQAFGPYAGTETIDFTQLENRTMFVISGKTGSGKTTIFDGISFAIYGKASGEDRNGQDLRSQFAHEDLLTEVTLQFTLRGKVYRITRSPQQEKKKERGDGTRTIGAKAELYLVNEQGELQLIAANVRDVDEKIKEIMLIDSNQFRQILMIPQGEFRKLLTSDSKDKELILQRLFHTEMYKRVEEKLKEEATELRKSVEKHVEDRNQSIRRIQGVYNEELIQYIEAESVNDTILLPLLADEITKMATQLASLVKAEEVEKEKRDEIQKKIHEAQNTINQLKSLDALRIKKEHLEGQREEYLEKERAVDLGKRAALLAQQEELCHRLKRELDEYQKDLTVRKSRIEELSILLKEREQAWTSEKNREEERKHAQDECNRLVQMKEDVQSFARIRKEVSDLHQRLQEVKNARKLGEETLKKLEEKIKGLQESKQQIEKEQITFLENERSIEKLELQLEGISKYEQILKQHNQMVVVVEQQNGEFLQVNARLKDARELVEKLETSWLHGQASILAAKLHEGDHCPVCGSTHHPNLANQLSRDGIPDEKDLKVAKKQATEIEQEKAKVESKLYEVQSELKSIEQKLTELWKDVLKQEPSAEKENITTIKNSITSRRTELLEQQESLKRNKARLDKVILDLKNYEENKETVAKQLLSHDEELTDLTIQFTEKNTNYNRMMEKVPENLRSLEDFNRQLKLAIERQDELQKKLEESQQKYQECRENHATEQAGYVTVEKHYSEKEKELTIEREVFVKNMDRQGFENYGAYKEAKRTDEQIQVLEQEIRNYREELRSVTDRFAELSQLLKDVKEPNLEELNKRLNESNASIKGIEDQKLDLVMKKRDNEDILAKVSSINEKMKELEDRYKLVGHLYEISKGQNTYRVTFERYVLAAFLDDILQEANGRLSKMTSGRYQLLRKTDRSKGSAQSGLELLVFDQYTGQERHVKTLSGGESFKASLSLALGLADVVQQYAGGVSLETMFIDEGFGTLDPESLDQAIEALIDIQSSGRLVGIISHVPELKERIDVRLEVIASQTGSMTKFHFLNS</sequence>
<evidence type="ECO:0000256" key="2">
    <source>
        <dbReference type="ARBA" id="ARBA00011322"/>
    </source>
</evidence>
<comment type="similarity">
    <text evidence="1">Belongs to the SMC family. SbcC subfamily.</text>
</comment>
<organism evidence="5 6">
    <name type="scientific">Cytobacillus spartinae</name>
    <dbReference type="NCBI Taxonomy" id="3299023"/>
    <lineage>
        <taxon>Bacteria</taxon>
        <taxon>Bacillati</taxon>
        <taxon>Bacillota</taxon>
        <taxon>Bacilli</taxon>
        <taxon>Bacillales</taxon>
        <taxon>Bacillaceae</taxon>
        <taxon>Cytobacillus</taxon>
    </lineage>
</organism>
<keyword evidence="4" id="KW-0175">Coiled coil</keyword>
<gene>
    <name evidence="5" type="ORF">ACFYKX_01175</name>
</gene>
<dbReference type="SUPFAM" id="SSF52540">
    <property type="entry name" value="P-loop containing nucleoside triphosphate hydrolases"/>
    <property type="match status" value="1"/>
</dbReference>
<feature type="coiled-coil region" evidence="4">
    <location>
        <begin position="552"/>
        <end position="586"/>
    </location>
</feature>
<proteinExistence type="inferred from homology"/>
<evidence type="ECO:0000256" key="1">
    <source>
        <dbReference type="ARBA" id="ARBA00006930"/>
    </source>
</evidence>
<evidence type="ECO:0000313" key="5">
    <source>
        <dbReference type="EMBL" id="MFE8699225.1"/>
    </source>
</evidence>
<protein>
    <recommendedName>
        <fullName evidence="3">Nuclease SbcCD subunit C</fullName>
    </recommendedName>
</protein>
<accession>A0ABW6K8F5</accession>
<dbReference type="EMBL" id="JBIACK010000001">
    <property type="protein sequence ID" value="MFE8699225.1"/>
    <property type="molecule type" value="Genomic_DNA"/>
</dbReference>
<dbReference type="RefSeq" id="WP_389357255.1">
    <property type="nucleotide sequence ID" value="NZ_JBIACK010000001.1"/>
</dbReference>
<comment type="subunit">
    <text evidence="2">Heterodimer of SbcC and SbcD.</text>
</comment>
<feature type="coiled-coil region" evidence="4">
    <location>
        <begin position="394"/>
        <end position="442"/>
    </location>
</feature>
<feature type="coiled-coil region" evidence="4">
    <location>
        <begin position="262"/>
        <end position="342"/>
    </location>
</feature>
<dbReference type="PANTHER" id="PTHR32114:SF2">
    <property type="entry name" value="ABC TRANSPORTER ABCH.3"/>
    <property type="match status" value="1"/>
</dbReference>
<dbReference type="Gene3D" id="3.40.50.300">
    <property type="entry name" value="P-loop containing nucleotide triphosphate hydrolases"/>
    <property type="match status" value="2"/>
</dbReference>
<comment type="caution">
    <text evidence="5">The sequence shown here is derived from an EMBL/GenBank/DDBJ whole genome shotgun (WGS) entry which is preliminary data.</text>
</comment>
<evidence type="ECO:0000256" key="4">
    <source>
        <dbReference type="SAM" id="Coils"/>
    </source>
</evidence>
<reference evidence="5 6" key="1">
    <citation type="submission" date="2024-08" db="EMBL/GenBank/DDBJ databases">
        <title>Two novel Cytobacillus novel species.</title>
        <authorList>
            <person name="Liu G."/>
        </authorList>
    </citation>
    <scope>NUCLEOTIDE SEQUENCE [LARGE SCALE GENOMIC DNA]</scope>
    <source>
        <strain evidence="5 6">FJAT-54145</strain>
    </source>
</reference>
<dbReference type="CDD" id="cd03279">
    <property type="entry name" value="ABC_sbcCD"/>
    <property type="match status" value="1"/>
</dbReference>
<feature type="coiled-coil region" evidence="4">
    <location>
        <begin position="690"/>
        <end position="724"/>
    </location>
</feature>
<evidence type="ECO:0000313" key="6">
    <source>
        <dbReference type="Proteomes" id="UP001601059"/>
    </source>
</evidence>